<dbReference type="InterPro" id="IPR031629">
    <property type="entry name" value="DpaA_N"/>
</dbReference>
<organism evidence="2 3">
    <name type="scientific">Siminovitchia sediminis</name>
    <dbReference type="NCBI Taxonomy" id="1274353"/>
    <lineage>
        <taxon>Bacteria</taxon>
        <taxon>Bacillati</taxon>
        <taxon>Bacillota</taxon>
        <taxon>Bacilli</taxon>
        <taxon>Bacillales</taxon>
        <taxon>Bacillaceae</taxon>
        <taxon>Siminovitchia</taxon>
    </lineage>
</organism>
<keyword evidence="3" id="KW-1185">Reference proteome</keyword>
<accession>A0ABW4KD35</accession>
<dbReference type="RefSeq" id="WP_380772676.1">
    <property type="nucleotide sequence ID" value="NZ_JBHUEO010000008.1"/>
</dbReference>
<evidence type="ECO:0000313" key="2">
    <source>
        <dbReference type="EMBL" id="MFD1706115.1"/>
    </source>
</evidence>
<dbReference type="InterPro" id="IPR036291">
    <property type="entry name" value="NAD(P)-bd_dom_sf"/>
</dbReference>
<dbReference type="SUPFAM" id="SSF51735">
    <property type="entry name" value="NAD(P)-binding Rossmann-fold domains"/>
    <property type="match status" value="1"/>
</dbReference>
<dbReference type="Proteomes" id="UP001597301">
    <property type="component" value="Unassembled WGS sequence"/>
</dbReference>
<reference evidence="3" key="1">
    <citation type="journal article" date="2019" name="Int. J. Syst. Evol. Microbiol.">
        <title>The Global Catalogue of Microorganisms (GCM) 10K type strain sequencing project: providing services to taxonomists for standard genome sequencing and annotation.</title>
        <authorList>
            <consortium name="The Broad Institute Genomics Platform"/>
            <consortium name="The Broad Institute Genome Sequencing Center for Infectious Disease"/>
            <person name="Wu L."/>
            <person name="Ma J."/>
        </authorList>
    </citation>
    <scope>NUCLEOTIDE SEQUENCE [LARGE SCALE GENOMIC DNA]</scope>
    <source>
        <strain evidence="3">CGMCC 1.12295</strain>
    </source>
</reference>
<comment type="caution">
    <text evidence="2">The sequence shown here is derived from an EMBL/GenBank/DDBJ whole genome shotgun (WGS) entry which is preliminary data.</text>
</comment>
<feature type="domain" description="Dipicolinate synthase subunit A N-terminal" evidence="1">
    <location>
        <begin position="7"/>
        <end position="123"/>
    </location>
</feature>
<dbReference type="Pfam" id="PF16924">
    <property type="entry name" value="DpaA_N"/>
    <property type="match status" value="1"/>
</dbReference>
<gene>
    <name evidence="2" type="primary">dpaA</name>
    <name evidence="2" type="ORF">ACFSCZ_05010</name>
</gene>
<sequence length="290" mass="31395">MKRNINLLIMGGDQRYVEVIHQLSSQGIQIFLEGFEQLSFSHPHIHNGGYTETDVGKLDAILLPLNGTDSEGHIEALYSNQPVRISSDILQKTPEHCVVYTGISGDFLDSAAKQAGRKLVRLMDRDDIAIMNSIPTAEAALGAAINETDFTVHSSNVLILGFGRVGMTLSRLFDAVGAHVTVGARKDSDFALIMEMGLRPIHLDNLSEYISECNICINSVPYLLLDSFVLSKADRSLIIIDIASRPGGTDFEFARKQGIKAVHALGLPGQTAPKTAGEVISGVLLKLLGE</sequence>
<dbReference type="NCBIfam" id="TIGR02853">
    <property type="entry name" value="spore_dpaA"/>
    <property type="match status" value="1"/>
</dbReference>
<dbReference type="Gene3D" id="3.40.50.720">
    <property type="entry name" value="NAD(P)-binding Rossmann-like Domain"/>
    <property type="match status" value="1"/>
</dbReference>
<dbReference type="NCBIfam" id="NF006162">
    <property type="entry name" value="PRK08306.1"/>
    <property type="match status" value="1"/>
</dbReference>
<evidence type="ECO:0000259" key="1">
    <source>
        <dbReference type="Pfam" id="PF16924"/>
    </source>
</evidence>
<proteinExistence type="predicted"/>
<name>A0ABW4KD35_9BACI</name>
<dbReference type="EMBL" id="JBHUEO010000008">
    <property type="protein sequence ID" value="MFD1706115.1"/>
    <property type="molecule type" value="Genomic_DNA"/>
</dbReference>
<dbReference type="InterPro" id="IPR014215">
    <property type="entry name" value="Dipicolinic_acid_synth_A"/>
</dbReference>
<evidence type="ECO:0000313" key="3">
    <source>
        <dbReference type="Proteomes" id="UP001597301"/>
    </source>
</evidence>
<protein>
    <submittedName>
        <fullName evidence="2">Dipicolinic acid synthetase subunit A</fullName>
    </submittedName>
</protein>